<keyword evidence="5" id="KW-1185">Reference proteome</keyword>
<dbReference type="RefSeq" id="WP_212938516.1">
    <property type="nucleotide sequence ID" value="NZ_BORR01000003.1"/>
</dbReference>
<keyword evidence="2" id="KW-1005">Bacterial flagellum biogenesis</keyword>
<dbReference type="GO" id="GO:0044781">
    <property type="term" value="P:bacterial-type flagellum organization"/>
    <property type="evidence" value="ECO:0007669"/>
    <property type="project" value="UniProtKB-KW"/>
</dbReference>
<name>A0A920CGJ6_9BACL</name>
<comment type="caution">
    <text evidence="4">The sequence shown here is derived from an EMBL/GenBank/DDBJ whole genome shotgun (WGS) entry which is preliminary data.</text>
</comment>
<evidence type="ECO:0000313" key="4">
    <source>
        <dbReference type="EMBL" id="GIO36159.1"/>
    </source>
</evidence>
<evidence type="ECO:0000313" key="5">
    <source>
        <dbReference type="Proteomes" id="UP000681162"/>
    </source>
</evidence>
<dbReference type="InterPro" id="IPR005648">
    <property type="entry name" value="FlgD"/>
</dbReference>
<accession>A0A920CGJ6</accession>
<evidence type="ECO:0000256" key="1">
    <source>
        <dbReference type="ARBA" id="ARBA00010577"/>
    </source>
</evidence>
<organism evidence="4 5">
    <name type="scientific">Paenibacillus antibioticophila</name>
    <dbReference type="NCBI Taxonomy" id="1274374"/>
    <lineage>
        <taxon>Bacteria</taxon>
        <taxon>Bacillati</taxon>
        <taxon>Bacillota</taxon>
        <taxon>Bacilli</taxon>
        <taxon>Bacillales</taxon>
        <taxon>Paenibacillaceae</taxon>
        <taxon>Paenibacillus</taxon>
    </lineage>
</organism>
<proteinExistence type="inferred from homology"/>
<evidence type="ECO:0000256" key="2">
    <source>
        <dbReference type="ARBA" id="ARBA00022795"/>
    </source>
</evidence>
<comment type="similarity">
    <text evidence="1">Belongs to the FlgD family.</text>
</comment>
<feature type="region of interest" description="Disordered" evidence="3">
    <location>
        <begin position="144"/>
        <end position="169"/>
    </location>
</feature>
<dbReference type="AlphaFoldDB" id="A0A920CGJ6"/>
<evidence type="ECO:0000256" key="3">
    <source>
        <dbReference type="SAM" id="MobiDB-lite"/>
    </source>
</evidence>
<protein>
    <recommendedName>
        <fullName evidence="6">Flagellar hook capping protein</fullName>
    </recommendedName>
</protein>
<dbReference type="Proteomes" id="UP000681162">
    <property type="component" value="Unassembled WGS sequence"/>
</dbReference>
<sequence>MASSINAVPLWSNYSSTNPSTKTDNELGKDSFLKLMLTQMQNQDPLSPMDNKDMIAQMAQFTSVEQLVNISSQLSAMSQSLGNNSGLIGKVVSWQGETKTGNYDISTGKSEVITTYESGLVDSIIVRDGVHYVKVGSKEIEISDIQQVEDAPDQDEGAVDDLSGSDQGE</sequence>
<gene>
    <name evidence="4" type="ORF">J41TS12_10200</name>
</gene>
<dbReference type="EMBL" id="BORR01000003">
    <property type="protein sequence ID" value="GIO36159.1"/>
    <property type="molecule type" value="Genomic_DNA"/>
</dbReference>
<feature type="compositionally biased region" description="Acidic residues" evidence="3">
    <location>
        <begin position="150"/>
        <end position="159"/>
    </location>
</feature>
<dbReference type="Pfam" id="PF03963">
    <property type="entry name" value="FlgD"/>
    <property type="match status" value="1"/>
</dbReference>
<reference evidence="4 5" key="1">
    <citation type="submission" date="2021-03" db="EMBL/GenBank/DDBJ databases">
        <title>Antimicrobial resistance genes in bacteria isolated from Japanese honey, and their potential for conferring macrolide and lincosamide resistance in the American foulbrood pathogen Paenibacillus larvae.</title>
        <authorList>
            <person name="Okamoto M."/>
            <person name="Kumagai M."/>
            <person name="Kanamori H."/>
            <person name="Takamatsu D."/>
        </authorList>
    </citation>
    <scope>NUCLEOTIDE SEQUENCE [LARGE SCALE GENOMIC DNA]</scope>
    <source>
        <strain evidence="4 5">J41TS12</strain>
    </source>
</reference>
<evidence type="ECO:0008006" key="6">
    <source>
        <dbReference type="Google" id="ProtNLM"/>
    </source>
</evidence>